<sequence length="283" mass="31491">MKNLINSTSLVVLSFLMFIFSFSANAQNGSDTLVMMDGKERKGKVTAINDDEITFTFTGETLEYKIKRAKVNKIIFSSGRTQLISEKKIDKNTSELSKNTSNLTNRKGKMAVLPFKIITNMPSIDKEAIGRQIQTDCSNTIKGESPMIEIVDPRIVNTTLAKNNISVDQLEVMSPDELAILLGVEHVVFGSYDIENTGTRTSGSTVTSYKSKKDRDKKKGTAISSGNSTTSDTYDSKITMDIYNDEGSNIYSVSRKPFMSGLDKYHSTIKYLIKRAPFGRKHK</sequence>
<evidence type="ECO:0000256" key="2">
    <source>
        <dbReference type="SAM" id="SignalP"/>
    </source>
</evidence>
<dbReference type="Proteomes" id="UP000285780">
    <property type="component" value="Unassembled WGS sequence"/>
</dbReference>
<feature type="region of interest" description="Disordered" evidence="1">
    <location>
        <begin position="199"/>
        <end position="231"/>
    </location>
</feature>
<evidence type="ECO:0000256" key="1">
    <source>
        <dbReference type="SAM" id="MobiDB-lite"/>
    </source>
</evidence>
<feature type="chain" id="PRO_5019249168" evidence="2">
    <location>
        <begin position="27"/>
        <end position="283"/>
    </location>
</feature>
<feature type="compositionally biased region" description="Polar residues" evidence="1">
    <location>
        <begin position="222"/>
        <end position="231"/>
    </location>
</feature>
<evidence type="ECO:0000313" key="3">
    <source>
        <dbReference type="EMBL" id="RKF04007.1"/>
    </source>
</evidence>
<dbReference type="RefSeq" id="WP_120186844.1">
    <property type="nucleotide sequence ID" value="NZ_RAQM01000008.1"/>
</dbReference>
<accession>A0A420E2B0</accession>
<reference evidence="3 4" key="1">
    <citation type="submission" date="2018-09" db="EMBL/GenBank/DDBJ databases">
        <title>Genomic Encyclopedia of Archaeal and Bacterial Type Strains, Phase II (KMG-II): from individual species to whole genera.</title>
        <authorList>
            <person name="Goeker M."/>
        </authorList>
    </citation>
    <scope>NUCLEOTIDE SEQUENCE [LARGE SCALE GENOMIC DNA]</scope>
    <source>
        <strain evidence="3 4">DSM 16505</strain>
    </source>
</reference>
<organism evidence="3 4">
    <name type="scientific">Tenacibaculum lutimaris</name>
    <dbReference type="NCBI Taxonomy" id="285258"/>
    <lineage>
        <taxon>Bacteria</taxon>
        <taxon>Pseudomonadati</taxon>
        <taxon>Bacteroidota</taxon>
        <taxon>Flavobacteriia</taxon>
        <taxon>Flavobacteriales</taxon>
        <taxon>Flavobacteriaceae</taxon>
        <taxon>Tenacibaculum</taxon>
    </lineage>
</organism>
<feature type="compositionally biased region" description="Low complexity" evidence="1">
    <location>
        <begin position="199"/>
        <end position="208"/>
    </location>
</feature>
<keyword evidence="2" id="KW-0732">Signal</keyword>
<comment type="caution">
    <text evidence="3">The sequence shown here is derived from an EMBL/GenBank/DDBJ whole genome shotgun (WGS) entry which is preliminary data.</text>
</comment>
<dbReference type="AlphaFoldDB" id="A0A420E2B0"/>
<proteinExistence type="predicted"/>
<gene>
    <name evidence="3" type="ORF">C8N26_1639</name>
</gene>
<evidence type="ECO:0000313" key="4">
    <source>
        <dbReference type="Proteomes" id="UP000285780"/>
    </source>
</evidence>
<feature type="signal peptide" evidence="2">
    <location>
        <begin position="1"/>
        <end position="26"/>
    </location>
</feature>
<name>A0A420E2B0_9FLAO</name>
<keyword evidence="4" id="KW-1185">Reference proteome</keyword>
<dbReference type="EMBL" id="RAQM01000008">
    <property type="protein sequence ID" value="RKF04007.1"/>
    <property type="molecule type" value="Genomic_DNA"/>
</dbReference>
<protein>
    <submittedName>
        <fullName evidence="3">Uncharacterized protein</fullName>
    </submittedName>
</protein>